<feature type="domain" description="RAP" evidence="3">
    <location>
        <begin position="695"/>
        <end position="753"/>
    </location>
</feature>
<evidence type="ECO:0000259" key="3">
    <source>
        <dbReference type="PROSITE" id="PS51286"/>
    </source>
</evidence>
<feature type="compositionally biased region" description="Basic and acidic residues" evidence="1">
    <location>
        <begin position="972"/>
        <end position="986"/>
    </location>
</feature>
<accession>A0A1D1ZQA8</accession>
<evidence type="ECO:0000256" key="1">
    <source>
        <dbReference type="SAM" id="MobiDB-lite"/>
    </source>
</evidence>
<dbReference type="PANTHER" id="PTHR21228">
    <property type="entry name" value="FAST LEU-RICH DOMAIN-CONTAINING"/>
    <property type="match status" value="1"/>
</dbReference>
<proteinExistence type="predicted"/>
<feature type="compositionally biased region" description="Basic and acidic residues" evidence="1">
    <location>
        <begin position="1154"/>
        <end position="1168"/>
    </location>
</feature>
<dbReference type="PROSITE" id="PS50800">
    <property type="entry name" value="SAP"/>
    <property type="match status" value="1"/>
</dbReference>
<protein>
    <recommendedName>
        <fullName evidence="5">RAP domain-containing protein</fullName>
    </recommendedName>
</protein>
<feature type="region of interest" description="Disordered" evidence="1">
    <location>
        <begin position="782"/>
        <end position="830"/>
    </location>
</feature>
<feature type="compositionally biased region" description="Pro residues" evidence="1">
    <location>
        <begin position="1019"/>
        <end position="1044"/>
    </location>
</feature>
<dbReference type="AlphaFoldDB" id="A0A1D1ZQA8"/>
<dbReference type="InterPro" id="IPR058917">
    <property type="entry name" value="RESC6_dom"/>
</dbReference>
<dbReference type="GO" id="GO:0044528">
    <property type="term" value="P:regulation of mitochondrial mRNA stability"/>
    <property type="evidence" value="ECO:0007669"/>
    <property type="project" value="TreeGrafter"/>
</dbReference>
<feature type="compositionally biased region" description="Basic and acidic residues" evidence="1">
    <location>
        <begin position="951"/>
        <end position="966"/>
    </location>
</feature>
<dbReference type="Pfam" id="PF26188">
    <property type="entry name" value="RESC6"/>
    <property type="match status" value="1"/>
</dbReference>
<evidence type="ECO:0000313" key="4">
    <source>
        <dbReference type="EMBL" id="JAT69174.1"/>
    </source>
</evidence>
<evidence type="ECO:0008006" key="5">
    <source>
        <dbReference type="Google" id="ProtNLM"/>
    </source>
</evidence>
<feature type="region of interest" description="Disordered" evidence="1">
    <location>
        <begin position="926"/>
        <end position="1178"/>
    </location>
</feature>
<dbReference type="PANTHER" id="PTHR21228:SF40">
    <property type="entry name" value="LD45607P"/>
    <property type="match status" value="1"/>
</dbReference>
<dbReference type="GO" id="GO:0000963">
    <property type="term" value="P:mitochondrial RNA processing"/>
    <property type="evidence" value="ECO:0007669"/>
    <property type="project" value="TreeGrafter"/>
</dbReference>
<dbReference type="SMART" id="SM00952">
    <property type="entry name" value="RAP"/>
    <property type="match status" value="1"/>
</dbReference>
<name>A0A1D1ZQA8_AUXPR</name>
<dbReference type="InterPro" id="IPR050870">
    <property type="entry name" value="FAST_kinase"/>
</dbReference>
<feature type="non-terminal residue" evidence="4">
    <location>
        <position position="1"/>
    </location>
</feature>
<feature type="compositionally biased region" description="Polar residues" evidence="1">
    <location>
        <begin position="38"/>
        <end position="60"/>
    </location>
</feature>
<dbReference type="InterPro" id="IPR013584">
    <property type="entry name" value="RAP"/>
</dbReference>
<organism evidence="4">
    <name type="scientific">Auxenochlorella protothecoides</name>
    <name type="common">Green microalga</name>
    <name type="synonym">Chlorella protothecoides</name>
    <dbReference type="NCBI Taxonomy" id="3075"/>
    <lineage>
        <taxon>Eukaryota</taxon>
        <taxon>Viridiplantae</taxon>
        <taxon>Chlorophyta</taxon>
        <taxon>core chlorophytes</taxon>
        <taxon>Trebouxiophyceae</taxon>
        <taxon>Chlorellales</taxon>
        <taxon>Chlorellaceae</taxon>
        <taxon>Auxenochlorella</taxon>
    </lineage>
</organism>
<dbReference type="PROSITE" id="PS51286">
    <property type="entry name" value="RAP"/>
    <property type="match status" value="1"/>
</dbReference>
<feature type="compositionally biased region" description="Pro residues" evidence="1">
    <location>
        <begin position="1053"/>
        <end position="1065"/>
    </location>
</feature>
<feature type="domain" description="SAP" evidence="2">
    <location>
        <begin position="1184"/>
        <end position="1218"/>
    </location>
</feature>
<dbReference type="EMBL" id="GDKF01009448">
    <property type="protein sequence ID" value="JAT69174.1"/>
    <property type="molecule type" value="Transcribed_RNA"/>
</dbReference>
<dbReference type="Pfam" id="PF08373">
    <property type="entry name" value="RAP"/>
    <property type="match status" value="1"/>
</dbReference>
<dbReference type="GO" id="GO:0005759">
    <property type="term" value="C:mitochondrial matrix"/>
    <property type="evidence" value="ECO:0007669"/>
    <property type="project" value="TreeGrafter"/>
</dbReference>
<dbReference type="InterPro" id="IPR003034">
    <property type="entry name" value="SAP_dom"/>
</dbReference>
<feature type="compositionally biased region" description="Pro residues" evidence="1">
    <location>
        <begin position="1122"/>
        <end position="1131"/>
    </location>
</feature>
<dbReference type="GO" id="GO:0035770">
    <property type="term" value="C:ribonucleoprotein granule"/>
    <property type="evidence" value="ECO:0007669"/>
    <property type="project" value="TreeGrafter"/>
</dbReference>
<reference evidence="4" key="1">
    <citation type="submission" date="2015-08" db="EMBL/GenBank/DDBJ databases">
        <authorList>
            <person name="Babu N.S."/>
            <person name="Beckwith C.J."/>
            <person name="Beseler K.G."/>
            <person name="Brison A."/>
            <person name="Carone J.V."/>
            <person name="Caskin T.P."/>
            <person name="Diamond M."/>
            <person name="Durham M.E."/>
            <person name="Foxe J.M."/>
            <person name="Go M."/>
            <person name="Henderson B.A."/>
            <person name="Jones I.B."/>
            <person name="McGettigan J.A."/>
            <person name="Micheletti S.J."/>
            <person name="Nasrallah M.E."/>
            <person name="Ortiz D."/>
            <person name="Piller C.R."/>
            <person name="Privatt S.R."/>
            <person name="Schneider S.L."/>
            <person name="Sharp S."/>
            <person name="Smith T.C."/>
            <person name="Stanton J.D."/>
            <person name="Ullery H.E."/>
            <person name="Wilson R.J."/>
            <person name="Serrano M.G."/>
            <person name="Buck G."/>
            <person name="Lee V."/>
            <person name="Wang Y."/>
            <person name="Carvalho R."/>
            <person name="Voegtly L."/>
            <person name="Shi R."/>
            <person name="Duckworth R."/>
            <person name="Johnson A."/>
            <person name="Loviza R."/>
            <person name="Walstead R."/>
            <person name="Shah Z."/>
            <person name="Kiflezghi M."/>
            <person name="Wade K."/>
            <person name="Ball S.L."/>
            <person name="Bradley K.W."/>
            <person name="Asai D.J."/>
            <person name="Bowman C.A."/>
            <person name="Russell D.A."/>
            <person name="Pope W.H."/>
            <person name="Jacobs-Sera D."/>
            <person name="Hendrix R.W."/>
            <person name="Hatfull G.F."/>
        </authorList>
    </citation>
    <scope>NUCLEOTIDE SEQUENCE</scope>
</reference>
<gene>
    <name evidence="4" type="ORF">g.50227</name>
</gene>
<feature type="region of interest" description="Disordered" evidence="1">
    <location>
        <begin position="28"/>
        <end position="60"/>
    </location>
</feature>
<evidence type="ECO:0000259" key="2">
    <source>
        <dbReference type="PROSITE" id="PS50800"/>
    </source>
</evidence>
<sequence length="1254" mass="137171">LKPRNICNGSIGTDPSSHVPFVRGLGGPRLSWRHHRQSSQAPLHSMMKGSSSGAQPASARQNSCSFHPSCRVRKRAWSGQPFTAFAPHPAWRGAGAWQYAGAQPPSLVRMASSGPATVGDDEECAPPDPSLDSACIQLPKVALDDADENQAMVPGHFMRKLQQGLFLDENREVTPLGKVQLLIGRSYLNYSINWLLVKSRRWQTVLGILRDTLQLCDAVNLSTAMHKLGKLFRHNHEASMAQSYHGKRATPHSCFQHPTYRELVLQLHHFAGQSDGRSIANTIWGLAALNDTSAAAEALVRKLNNRLLHLPLDQFSSQEISNILWGTVKLKMNDPRVFAHMLKQVTLTIDDFSTQGLSNIVWACAVLRHRDPEFLAAIERRTMALLTEMRTQSIANIAWSCSVLEYTPVRLCAALSKEVVSRLARPSQAEEFSAQDLTNLLLCFSRAGLASPPMLSAIEREIVAQRPGFSGLPINRLEGFTSQGLCNALWSFGVQRWYPSLSMDAMLQYITLSIADISDMELVLTLWACARLAHQPGDLMPRFLDELVKRAASLDLQACCNGLWSIGVLQSTESEAFLRLLARFIELEERERLSVLQCNQVLQSVTLALCEQRAQRSDSPWRLGKHFTPAVLKACLQRWSAKVQSERSSTTLSRFHLVVSTLLQQLGIEHQLEHCVIKPGVHVDIAILRPSGERLAVEVDGPHHYPFNSFAPLGHTWVRRRVLRACGWKVLSVPFWAWEQRHTWEERARYLGRALVAVDPSFAEELRPSIGDLLLDQDPEAEAEEGLDPARGLGDAPRPPDQQAAGRPPPFGEHGHGIPPPPRVDPDAIATTPSALYPYQMLVDTAGMFRVNHQTVPAWGRGGVELAAGPWSEDAAQASDPLAALLAKQDLSLTQGAYRSLLNMGIAQKLEGGWAAAAAAAAETERRRGSAGGGGEWGDVDVARPPGGDDVEGRRPARGESSDGKRPARGGDGAEIKRLERGERTRPLPNLANGRARVVARPDKAPGQNVWRTGDGPQAAPPPPKDRGAPPPPTPVAIRPPGPAALPRSAPSSPRPSAPSVPETPAPDSRLRPGPSDPPTPTPSGALTPAPEAAAPVERPWIKSSPGPALFKATRKAKKLPNRPPPPPPDPTNETSRAEPVSTTLAQRGSPPSREPEARPAHEGKALEEATPWHLPIRMPGARASEVGTPELRTLCVRFGLPSNGGREELTQRLLSRVNPEEEEREEEERTRRRAAWRSDKTVNRVMGPYGRAT</sequence>
<dbReference type="GO" id="GO:0003723">
    <property type="term" value="F:RNA binding"/>
    <property type="evidence" value="ECO:0007669"/>
    <property type="project" value="TreeGrafter"/>
</dbReference>
<feature type="compositionally biased region" description="Low complexity" evidence="1">
    <location>
        <begin position="1083"/>
        <end position="1099"/>
    </location>
</feature>